<keyword evidence="2" id="KW-1185">Reference proteome</keyword>
<dbReference type="AlphaFoldDB" id="A0AAQ0DNT1"/>
<protein>
    <submittedName>
        <fullName evidence="1">Uncharacterized protein</fullName>
    </submittedName>
</protein>
<proteinExistence type="predicted"/>
<evidence type="ECO:0000313" key="1">
    <source>
        <dbReference type="EMBL" id="QWE81215.1"/>
    </source>
</evidence>
<evidence type="ECO:0000313" key="2">
    <source>
        <dbReference type="Proteomes" id="UP000027121"/>
    </source>
</evidence>
<sequence>MEKSVEVKIHWVGDQFGGKRVLPHETLCYVMTELLKGASGVEANWSLVLQVEGNAEFCGNRVGFGKAWFLTKDAPFYLLKKGYSLAVHEGSKLIATLEVI</sequence>
<dbReference type="KEGG" id="pdw:BV82_06175"/>
<gene>
    <name evidence="1" type="ORF">BV82_06175</name>
</gene>
<dbReference type="Proteomes" id="UP000027121">
    <property type="component" value="Chromosome"/>
</dbReference>
<dbReference type="EMBL" id="CP071706">
    <property type="protein sequence ID" value="QWE81215.1"/>
    <property type="molecule type" value="Genomic_DNA"/>
</dbReference>
<accession>A0AAQ0DNT1</accession>
<organism evidence="1 2">
    <name type="scientific">Pseudomonas donghuensis</name>
    <dbReference type="NCBI Taxonomy" id="1163398"/>
    <lineage>
        <taxon>Bacteria</taxon>
        <taxon>Pseudomonadati</taxon>
        <taxon>Pseudomonadota</taxon>
        <taxon>Gammaproteobacteria</taxon>
        <taxon>Pseudomonadales</taxon>
        <taxon>Pseudomonadaceae</taxon>
        <taxon>Pseudomonas</taxon>
    </lineage>
</organism>
<reference evidence="1 2" key="2">
    <citation type="journal article" date="2016" name="Front. Microbiol.">
        <title>When Genome-Based Approach Meets the 'Old but Good': Revealing Genes Involved in the Antibacterial Activity of Pseudomonas sp. P482 against Soft Rot Pathogens.</title>
        <authorList>
            <person name="Krzyzanowska D.M."/>
            <person name="Ossowicki A."/>
            <person name="Rajewska M."/>
            <person name="Maciag T."/>
            <person name="Jablonska M."/>
            <person name="Obuchowski M."/>
            <person name="Heeb S."/>
            <person name="Jafra S."/>
        </authorList>
    </citation>
    <scope>NUCLEOTIDE SEQUENCE [LARGE SCALE GENOMIC DNA]</scope>
    <source>
        <strain evidence="1 2">P482</strain>
    </source>
</reference>
<name>A0AAQ0DNT1_9PSED</name>
<dbReference type="GeneID" id="98281853"/>
<dbReference type="RefSeq" id="WP_145997584.1">
    <property type="nucleotide sequence ID" value="NZ_CP071706.1"/>
</dbReference>
<reference evidence="1 2" key="1">
    <citation type="journal article" date="2014" name="Genome Announc.">
        <title>Genome Sequence of Pseudomonas sp. Strain P482, a Tomato Rhizosphere Isolate with Broad-Spectrum Antimicrobial Activity.</title>
        <authorList>
            <person name="Krzyzanowska D.M."/>
            <person name="Ossowicki A."/>
            <person name="Jafra S."/>
        </authorList>
    </citation>
    <scope>NUCLEOTIDE SEQUENCE [LARGE SCALE GENOMIC DNA]</scope>
    <source>
        <strain evidence="1 2">P482</strain>
    </source>
</reference>